<protein>
    <submittedName>
        <fullName evidence="2">Uncharacterized protein</fullName>
    </submittedName>
</protein>
<organism evidence="2 3">
    <name type="scientific">Thalassiosira oceanica</name>
    <name type="common">Marine diatom</name>
    <dbReference type="NCBI Taxonomy" id="159749"/>
    <lineage>
        <taxon>Eukaryota</taxon>
        <taxon>Sar</taxon>
        <taxon>Stramenopiles</taxon>
        <taxon>Ochrophyta</taxon>
        <taxon>Bacillariophyta</taxon>
        <taxon>Coscinodiscophyceae</taxon>
        <taxon>Thalassiosirophycidae</taxon>
        <taxon>Thalassiosirales</taxon>
        <taxon>Thalassiosiraceae</taxon>
        <taxon>Thalassiosira</taxon>
    </lineage>
</organism>
<accession>K0RKQ3</accession>
<proteinExistence type="predicted"/>
<feature type="compositionally biased region" description="Acidic residues" evidence="1">
    <location>
        <begin position="109"/>
        <end position="118"/>
    </location>
</feature>
<comment type="caution">
    <text evidence="2">The sequence shown here is derived from an EMBL/GenBank/DDBJ whole genome shotgun (WGS) entry which is preliminary data.</text>
</comment>
<feature type="non-terminal residue" evidence="2">
    <location>
        <position position="1"/>
    </location>
</feature>
<feature type="compositionally biased region" description="Basic and acidic residues" evidence="1">
    <location>
        <begin position="85"/>
        <end position="108"/>
    </location>
</feature>
<reference evidence="2 3" key="1">
    <citation type="journal article" date="2012" name="Genome Biol.">
        <title>Genome and low-iron response of an oceanic diatom adapted to chronic iron limitation.</title>
        <authorList>
            <person name="Lommer M."/>
            <person name="Specht M."/>
            <person name="Roy A.S."/>
            <person name="Kraemer L."/>
            <person name="Andreson R."/>
            <person name="Gutowska M.A."/>
            <person name="Wolf J."/>
            <person name="Bergner S.V."/>
            <person name="Schilhabel M.B."/>
            <person name="Klostermeier U.C."/>
            <person name="Beiko R.G."/>
            <person name="Rosenstiel P."/>
            <person name="Hippler M."/>
            <person name="Laroche J."/>
        </authorList>
    </citation>
    <scope>NUCLEOTIDE SEQUENCE [LARGE SCALE GENOMIC DNA]</scope>
    <source>
        <strain evidence="2 3">CCMP1005</strain>
    </source>
</reference>
<dbReference type="EMBL" id="AGNL01037062">
    <property type="protein sequence ID" value="EJK53765.1"/>
    <property type="molecule type" value="Genomic_DNA"/>
</dbReference>
<feature type="region of interest" description="Disordered" evidence="1">
    <location>
        <begin position="85"/>
        <end position="118"/>
    </location>
</feature>
<gene>
    <name evidence="2" type="ORF">THAOC_26722</name>
</gene>
<dbReference type="Proteomes" id="UP000266841">
    <property type="component" value="Unassembled WGS sequence"/>
</dbReference>
<keyword evidence="3" id="KW-1185">Reference proteome</keyword>
<evidence type="ECO:0000256" key="1">
    <source>
        <dbReference type="SAM" id="MobiDB-lite"/>
    </source>
</evidence>
<evidence type="ECO:0000313" key="2">
    <source>
        <dbReference type="EMBL" id="EJK53765.1"/>
    </source>
</evidence>
<sequence>GRQRLGQPICLPLSQKHKWYLNPFHDGIRIRKICMRPGACSAWRSVGQRHRTVYITEQAAQEEALTTTTVPATYRPRIVLNRNGREAEGVCRDPAEAAAEDRSNGRAEPDEDACEEDQ</sequence>
<dbReference type="AlphaFoldDB" id="K0RKQ3"/>
<evidence type="ECO:0000313" key="3">
    <source>
        <dbReference type="Proteomes" id="UP000266841"/>
    </source>
</evidence>
<name>K0RKQ3_THAOC</name>